<dbReference type="SUPFAM" id="SSF52540">
    <property type="entry name" value="P-loop containing nucleoside triphosphate hydrolases"/>
    <property type="match status" value="1"/>
</dbReference>
<dbReference type="CDD" id="cd03257">
    <property type="entry name" value="ABC_NikE_OppD_transporters"/>
    <property type="match status" value="1"/>
</dbReference>
<dbReference type="Pfam" id="PF00005">
    <property type="entry name" value="ABC_tran"/>
    <property type="match status" value="1"/>
</dbReference>
<keyword evidence="4" id="KW-1003">Cell membrane</keyword>
<evidence type="ECO:0000313" key="10">
    <source>
        <dbReference type="Proteomes" id="UP000051063"/>
    </source>
</evidence>
<evidence type="ECO:0000256" key="7">
    <source>
        <dbReference type="ARBA" id="ARBA00023136"/>
    </source>
</evidence>
<evidence type="ECO:0000259" key="8">
    <source>
        <dbReference type="PROSITE" id="PS50893"/>
    </source>
</evidence>
<dbReference type="RefSeq" id="WP_055744139.1">
    <property type="nucleotide sequence ID" value="NZ_LJJB01000007.1"/>
</dbReference>
<keyword evidence="7" id="KW-0472">Membrane</keyword>
<dbReference type="EMBL" id="LJJB01000007">
    <property type="protein sequence ID" value="KQL49816.1"/>
    <property type="molecule type" value="Genomic_DNA"/>
</dbReference>
<comment type="similarity">
    <text evidence="2">Belongs to the ABC transporter superfamily.</text>
</comment>
<dbReference type="GO" id="GO:0005524">
    <property type="term" value="F:ATP binding"/>
    <property type="evidence" value="ECO:0007669"/>
    <property type="project" value="UniProtKB-KW"/>
</dbReference>
<dbReference type="InterPro" id="IPR003439">
    <property type="entry name" value="ABC_transporter-like_ATP-bd"/>
</dbReference>
<dbReference type="PANTHER" id="PTHR43297">
    <property type="entry name" value="OLIGOPEPTIDE TRANSPORT ATP-BINDING PROTEIN APPD"/>
    <property type="match status" value="1"/>
</dbReference>
<dbReference type="InterPro" id="IPR017871">
    <property type="entry name" value="ABC_transporter-like_CS"/>
</dbReference>
<dbReference type="PROSITE" id="PS50893">
    <property type="entry name" value="ABC_TRANSPORTER_2"/>
    <property type="match status" value="1"/>
</dbReference>
<comment type="subcellular location">
    <subcellularLocation>
        <location evidence="1">Cell membrane</location>
        <topology evidence="1">Peripheral membrane protein</topology>
    </subcellularLocation>
</comment>
<dbReference type="Gene3D" id="3.40.50.300">
    <property type="entry name" value="P-loop containing nucleotide triphosphate hydrolases"/>
    <property type="match status" value="1"/>
</dbReference>
<organism evidence="9 10">
    <name type="scientific">Brevibacillus choshinensis</name>
    <dbReference type="NCBI Taxonomy" id="54911"/>
    <lineage>
        <taxon>Bacteria</taxon>
        <taxon>Bacillati</taxon>
        <taxon>Bacillota</taxon>
        <taxon>Bacilli</taxon>
        <taxon>Bacillales</taxon>
        <taxon>Paenibacillaceae</taxon>
        <taxon>Brevibacillus</taxon>
    </lineage>
</organism>
<evidence type="ECO:0000256" key="6">
    <source>
        <dbReference type="ARBA" id="ARBA00022840"/>
    </source>
</evidence>
<accession>A0ABR5NE52</accession>
<evidence type="ECO:0000256" key="2">
    <source>
        <dbReference type="ARBA" id="ARBA00005417"/>
    </source>
</evidence>
<dbReference type="Proteomes" id="UP000051063">
    <property type="component" value="Unassembled WGS sequence"/>
</dbReference>
<dbReference type="SMART" id="SM00382">
    <property type="entry name" value="AAA"/>
    <property type="match status" value="1"/>
</dbReference>
<evidence type="ECO:0000256" key="1">
    <source>
        <dbReference type="ARBA" id="ARBA00004202"/>
    </source>
</evidence>
<evidence type="ECO:0000256" key="3">
    <source>
        <dbReference type="ARBA" id="ARBA00022448"/>
    </source>
</evidence>
<evidence type="ECO:0000313" key="9">
    <source>
        <dbReference type="EMBL" id="KQL49816.1"/>
    </source>
</evidence>
<dbReference type="InterPro" id="IPR027417">
    <property type="entry name" value="P-loop_NTPase"/>
</dbReference>
<comment type="caution">
    <text evidence="9">The sequence shown here is derived from an EMBL/GenBank/DDBJ whole genome shotgun (WGS) entry which is preliminary data.</text>
</comment>
<dbReference type="PROSITE" id="PS00211">
    <property type="entry name" value="ABC_TRANSPORTER_1"/>
    <property type="match status" value="1"/>
</dbReference>
<feature type="domain" description="ABC transporter" evidence="8">
    <location>
        <begin position="5"/>
        <end position="255"/>
    </location>
</feature>
<keyword evidence="3" id="KW-0813">Transport</keyword>
<dbReference type="Pfam" id="PF08352">
    <property type="entry name" value="oligo_HPY"/>
    <property type="match status" value="1"/>
</dbReference>
<reference evidence="9 10" key="1">
    <citation type="submission" date="2015-09" db="EMBL/GenBank/DDBJ databases">
        <title>Genome sequencing project for genomic taxonomy and phylogenomics of Bacillus-like bacteria.</title>
        <authorList>
            <person name="Liu B."/>
            <person name="Wang J."/>
            <person name="Zhu Y."/>
            <person name="Liu G."/>
            <person name="Chen Q."/>
            <person name="Chen Z."/>
            <person name="Lan J."/>
            <person name="Che J."/>
            <person name="Ge C."/>
            <person name="Shi H."/>
            <person name="Pan Z."/>
            <person name="Liu X."/>
        </authorList>
    </citation>
    <scope>NUCLEOTIDE SEQUENCE [LARGE SCALE GENOMIC DNA]</scope>
    <source>
        <strain evidence="9 10">DSM 8552</strain>
    </source>
</reference>
<dbReference type="InterPro" id="IPR003593">
    <property type="entry name" value="AAA+_ATPase"/>
</dbReference>
<evidence type="ECO:0000256" key="5">
    <source>
        <dbReference type="ARBA" id="ARBA00022741"/>
    </source>
</evidence>
<dbReference type="PANTHER" id="PTHR43297:SF2">
    <property type="entry name" value="DIPEPTIDE TRANSPORT ATP-BINDING PROTEIN DPPD"/>
    <property type="match status" value="1"/>
</dbReference>
<keyword evidence="6 9" id="KW-0067">ATP-binding</keyword>
<proteinExistence type="inferred from homology"/>
<gene>
    <name evidence="9" type="ORF">AN963_08965</name>
</gene>
<dbReference type="InterPro" id="IPR050388">
    <property type="entry name" value="ABC_Ni/Peptide_Import"/>
</dbReference>
<dbReference type="InterPro" id="IPR013563">
    <property type="entry name" value="Oligopep_ABC_C"/>
</dbReference>
<dbReference type="NCBIfam" id="TIGR01727">
    <property type="entry name" value="oligo_HPY"/>
    <property type="match status" value="1"/>
</dbReference>
<keyword evidence="10" id="KW-1185">Reference proteome</keyword>
<sequence>MSNLLDVTQLRVSFHTKYGIVQAIRDVSFHVGRKEVVAIVGESGCGKSATAQSILGLLPKLNATTSGYILMEGKDLLSLSEKQMKEIRGSKIGMIFQDPMTSLNPTMTVGEQVAEAFVVHLGVSAKKAFQKAIELLQIVGIPSPEARAKQYPHQFSGGMRQRVLIAMALALQPDLLIADEPTTALDVTVQSQILDLLKDLQNKRDMSILLITHDLGVVANVAQRVIVMYAGEIVESGTVEGIFTRPQHPYTWGLLESLPRMDAKKGGTLKSIIGTPADLLNPPIGCTFAPRCPYTMEICESTKPSEYSLSTDHKTSCWLQDDRAPKVSWTYERTATEQ</sequence>
<evidence type="ECO:0000256" key="4">
    <source>
        <dbReference type="ARBA" id="ARBA00022475"/>
    </source>
</evidence>
<keyword evidence="5" id="KW-0547">Nucleotide-binding</keyword>
<protein>
    <submittedName>
        <fullName evidence="9">Peptide ABC transporter ATP-binding protein</fullName>
    </submittedName>
</protein>
<name>A0ABR5NE52_BRECH</name>